<name>A0A2U8VVE5_9HYPH</name>
<evidence type="ECO:0000256" key="2">
    <source>
        <dbReference type="PROSITE-ProRule" id="PRU00703"/>
    </source>
</evidence>
<evidence type="ECO:0000313" key="4">
    <source>
        <dbReference type="EMBL" id="AWN37707.1"/>
    </source>
</evidence>
<dbReference type="OrthoDB" id="9807125at2"/>
<reference evidence="4 5" key="1">
    <citation type="submission" date="2018-05" db="EMBL/GenBank/DDBJ databases">
        <title>Complete Genome Sequence of Methylobacterium sp. 17Sr1-43.</title>
        <authorList>
            <person name="Srinivasan S."/>
        </authorList>
    </citation>
    <scope>NUCLEOTIDE SEQUENCE [LARGE SCALE GENOMIC DNA]</scope>
    <source>
        <strain evidence="4 5">17Sr1-43</strain>
    </source>
</reference>
<evidence type="ECO:0000313" key="5">
    <source>
        <dbReference type="Proteomes" id="UP000246058"/>
    </source>
</evidence>
<dbReference type="PROSITE" id="PS51257">
    <property type="entry name" value="PROKAR_LIPOPROTEIN"/>
    <property type="match status" value="1"/>
</dbReference>
<keyword evidence="5" id="KW-1185">Reference proteome</keyword>
<dbReference type="Gene3D" id="3.10.580.10">
    <property type="entry name" value="CBS-domain"/>
    <property type="match status" value="1"/>
</dbReference>
<accession>A0A2U8VVE5</accession>
<sequence>MTARTVSDLLAGRTLRSIGASFTVAAACHRMREHGVGALAVLDDGKLVGILSERDIAVRVIAGHRDPMLTLVREVMTPRPRTVPAHEPIPAALRAMMHGRFRHLPVLSDGEPVGMLSLRDIPAEYRTEGEPPRHRSVVPALG</sequence>
<organism evidence="4 5">
    <name type="scientific">Methylobacterium radiodurans</name>
    <dbReference type="NCBI Taxonomy" id="2202828"/>
    <lineage>
        <taxon>Bacteria</taxon>
        <taxon>Pseudomonadati</taxon>
        <taxon>Pseudomonadota</taxon>
        <taxon>Alphaproteobacteria</taxon>
        <taxon>Hyphomicrobiales</taxon>
        <taxon>Methylobacteriaceae</taxon>
        <taxon>Methylobacterium</taxon>
    </lineage>
</organism>
<dbReference type="SMART" id="SM00116">
    <property type="entry name" value="CBS"/>
    <property type="match status" value="2"/>
</dbReference>
<dbReference type="RefSeq" id="WP_109952773.1">
    <property type="nucleotide sequence ID" value="NZ_CP029551.1"/>
</dbReference>
<evidence type="ECO:0000256" key="1">
    <source>
        <dbReference type="ARBA" id="ARBA00022737"/>
    </source>
</evidence>
<dbReference type="SUPFAM" id="SSF54631">
    <property type="entry name" value="CBS-domain pair"/>
    <property type="match status" value="1"/>
</dbReference>
<dbReference type="Pfam" id="PF00571">
    <property type="entry name" value="CBS"/>
    <property type="match status" value="2"/>
</dbReference>
<feature type="domain" description="CBS" evidence="3">
    <location>
        <begin position="11"/>
        <end position="67"/>
    </location>
</feature>
<dbReference type="AlphaFoldDB" id="A0A2U8VVE5"/>
<dbReference type="Proteomes" id="UP000246058">
    <property type="component" value="Chromosome"/>
</dbReference>
<feature type="domain" description="CBS" evidence="3">
    <location>
        <begin position="76"/>
        <end position="132"/>
    </location>
</feature>
<dbReference type="PANTHER" id="PTHR48108:SF26">
    <property type="entry name" value="CBS DOMAIN-CONTAINING PROTEIN DDB_G0289609"/>
    <property type="match status" value="1"/>
</dbReference>
<dbReference type="InterPro" id="IPR000644">
    <property type="entry name" value="CBS_dom"/>
</dbReference>
<dbReference type="EMBL" id="CP029551">
    <property type="protein sequence ID" value="AWN37707.1"/>
    <property type="molecule type" value="Genomic_DNA"/>
</dbReference>
<evidence type="ECO:0000259" key="3">
    <source>
        <dbReference type="PROSITE" id="PS51371"/>
    </source>
</evidence>
<dbReference type="PANTHER" id="PTHR48108">
    <property type="entry name" value="CBS DOMAIN-CONTAINING PROTEIN CBSX2, CHLOROPLASTIC"/>
    <property type="match status" value="1"/>
</dbReference>
<proteinExistence type="predicted"/>
<keyword evidence="2" id="KW-0129">CBS domain</keyword>
<gene>
    <name evidence="4" type="ORF">DK427_19880</name>
</gene>
<keyword evidence="1" id="KW-0677">Repeat</keyword>
<protein>
    <submittedName>
        <fullName evidence="4">Signal transduction protein</fullName>
    </submittedName>
</protein>
<dbReference type="KEGG" id="meti:DK427_19880"/>
<dbReference type="PROSITE" id="PS51371">
    <property type="entry name" value="CBS"/>
    <property type="match status" value="2"/>
</dbReference>
<dbReference type="InterPro" id="IPR046342">
    <property type="entry name" value="CBS_dom_sf"/>
</dbReference>
<dbReference type="InterPro" id="IPR051462">
    <property type="entry name" value="CBS_domain-containing"/>
</dbReference>